<protein>
    <submittedName>
        <fullName evidence="1">Uncharacterized protein</fullName>
    </submittedName>
</protein>
<name>A0AAN9L648_CANGL</name>
<evidence type="ECO:0000313" key="2">
    <source>
        <dbReference type="Proteomes" id="UP001367508"/>
    </source>
</evidence>
<keyword evidence="2" id="KW-1185">Reference proteome</keyword>
<evidence type="ECO:0000313" key="1">
    <source>
        <dbReference type="EMBL" id="KAK7328483.1"/>
    </source>
</evidence>
<accession>A0AAN9L648</accession>
<dbReference type="AlphaFoldDB" id="A0AAN9L648"/>
<proteinExistence type="predicted"/>
<dbReference type="EMBL" id="JAYMYQ010000005">
    <property type="protein sequence ID" value="KAK7328483.1"/>
    <property type="molecule type" value="Genomic_DNA"/>
</dbReference>
<sequence>MAIILCSSYIYSVPQGPRVPVLMCNARGTPRILHAFEHWSLERSKFHCLRMPNLVRVVGNSHEPGIQTRVEFQERLKGLLTIIYGVACNRVHVIITDAASPELLQNKHSEVYDQNRSTAWWLIVYASISRSSVQFPTPASFANLN</sequence>
<dbReference type="Proteomes" id="UP001367508">
    <property type="component" value="Unassembled WGS sequence"/>
</dbReference>
<gene>
    <name evidence="1" type="ORF">VNO77_22592</name>
</gene>
<reference evidence="1 2" key="1">
    <citation type="submission" date="2024-01" db="EMBL/GenBank/DDBJ databases">
        <title>The genomes of 5 underutilized Papilionoideae crops provide insights into root nodulation and disease resistanc.</title>
        <authorList>
            <person name="Jiang F."/>
        </authorList>
    </citation>
    <scope>NUCLEOTIDE SEQUENCE [LARGE SCALE GENOMIC DNA]</scope>
    <source>
        <strain evidence="1">LVBAO_FW01</strain>
        <tissue evidence="1">Leaves</tissue>
    </source>
</reference>
<comment type="caution">
    <text evidence="1">The sequence shown here is derived from an EMBL/GenBank/DDBJ whole genome shotgun (WGS) entry which is preliminary data.</text>
</comment>
<organism evidence="1 2">
    <name type="scientific">Canavalia gladiata</name>
    <name type="common">Sword bean</name>
    <name type="synonym">Dolichos gladiatus</name>
    <dbReference type="NCBI Taxonomy" id="3824"/>
    <lineage>
        <taxon>Eukaryota</taxon>
        <taxon>Viridiplantae</taxon>
        <taxon>Streptophyta</taxon>
        <taxon>Embryophyta</taxon>
        <taxon>Tracheophyta</taxon>
        <taxon>Spermatophyta</taxon>
        <taxon>Magnoliopsida</taxon>
        <taxon>eudicotyledons</taxon>
        <taxon>Gunneridae</taxon>
        <taxon>Pentapetalae</taxon>
        <taxon>rosids</taxon>
        <taxon>fabids</taxon>
        <taxon>Fabales</taxon>
        <taxon>Fabaceae</taxon>
        <taxon>Papilionoideae</taxon>
        <taxon>50 kb inversion clade</taxon>
        <taxon>NPAAA clade</taxon>
        <taxon>indigoferoid/millettioid clade</taxon>
        <taxon>Phaseoleae</taxon>
        <taxon>Canavalia</taxon>
    </lineage>
</organism>